<name>A0A4C1VCS9_EUMVA</name>
<organism evidence="2 3">
    <name type="scientific">Eumeta variegata</name>
    <name type="common">Bagworm moth</name>
    <name type="synonym">Eumeta japonica</name>
    <dbReference type="NCBI Taxonomy" id="151549"/>
    <lineage>
        <taxon>Eukaryota</taxon>
        <taxon>Metazoa</taxon>
        <taxon>Ecdysozoa</taxon>
        <taxon>Arthropoda</taxon>
        <taxon>Hexapoda</taxon>
        <taxon>Insecta</taxon>
        <taxon>Pterygota</taxon>
        <taxon>Neoptera</taxon>
        <taxon>Endopterygota</taxon>
        <taxon>Lepidoptera</taxon>
        <taxon>Glossata</taxon>
        <taxon>Ditrysia</taxon>
        <taxon>Tineoidea</taxon>
        <taxon>Psychidae</taxon>
        <taxon>Oiketicinae</taxon>
        <taxon>Eumeta</taxon>
    </lineage>
</organism>
<evidence type="ECO:0000313" key="2">
    <source>
        <dbReference type="EMBL" id="GBP35425.1"/>
    </source>
</evidence>
<dbReference type="EMBL" id="BGZK01000303">
    <property type="protein sequence ID" value="GBP35425.1"/>
    <property type="molecule type" value="Genomic_DNA"/>
</dbReference>
<sequence>MSGEHLTFYTIIQFVPSVSRRSLSSYEGRSSLRVEGSHIRGSIKTGSNSITLVRQRRSPGGHDSHDPSHAAAAPSPVMTSPSGSALESIEKFEYVYMLYIQDVKITLTKGARANPSHPDVILTLSQREMTANQVKPAEGHSHGGLKCDQLVCTKWTNTTGEYHGLTEYGRKTAASAVDSSDPLPPPPHTQPFLPKTPPTHCCEVRHKSVAMAKNKYAGKKKDGSGSVMPAQYIIRSQSERHFSCVVTSLWNIQWSGRRRKRRLTYQTELEYHKLLIKKKEEEYNLKFQLMREKHEAELLVLAEERECFRLEQEKIKALLSFDNEAMHCCQKEKFRSGHHELDFALDGHPVDGPTASRSPLVVPQIVCRENPEAALRPAAHVQWLKQAIAVVMDIYHDSKDTALCQTDEQRSFNDRVPSAPIGYGILGMLQNGAHTFPLYFHPVGALGGHDCT</sequence>
<feature type="compositionally biased region" description="Pro residues" evidence="1">
    <location>
        <begin position="182"/>
        <end position="197"/>
    </location>
</feature>
<keyword evidence="3" id="KW-1185">Reference proteome</keyword>
<dbReference type="AlphaFoldDB" id="A0A4C1VCS9"/>
<evidence type="ECO:0000313" key="3">
    <source>
        <dbReference type="Proteomes" id="UP000299102"/>
    </source>
</evidence>
<accession>A0A4C1VCS9</accession>
<comment type="caution">
    <text evidence="2">The sequence shown here is derived from an EMBL/GenBank/DDBJ whole genome shotgun (WGS) entry which is preliminary data.</text>
</comment>
<reference evidence="2 3" key="1">
    <citation type="journal article" date="2019" name="Commun. Biol.">
        <title>The bagworm genome reveals a unique fibroin gene that provides high tensile strength.</title>
        <authorList>
            <person name="Kono N."/>
            <person name="Nakamura H."/>
            <person name="Ohtoshi R."/>
            <person name="Tomita M."/>
            <person name="Numata K."/>
            <person name="Arakawa K."/>
        </authorList>
    </citation>
    <scope>NUCLEOTIDE SEQUENCE [LARGE SCALE GENOMIC DNA]</scope>
</reference>
<proteinExistence type="predicted"/>
<feature type="region of interest" description="Disordered" evidence="1">
    <location>
        <begin position="37"/>
        <end position="82"/>
    </location>
</feature>
<gene>
    <name evidence="2" type="ORF">EVAR_94876_1</name>
</gene>
<feature type="region of interest" description="Disordered" evidence="1">
    <location>
        <begin position="173"/>
        <end position="198"/>
    </location>
</feature>
<dbReference type="Proteomes" id="UP000299102">
    <property type="component" value="Unassembled WGS sequence"/>
</dbReference>
<protein>
    <submittedName>
        <fullName evidence="2">Uncharacterized protein</fullName>
    </submittedName>
</protein>
<evidence type="ECO:0000256" key="1">
    <source>
        <dbReference type="SAM" id="MobiDB-lite"/>
    </source>
</evidence>